<dbReference type="SMART" id="SM00248">
    <property type="entry name" value="ANK"/>
    <property type="match status" value="9"/>
</dbReference>
<evidence type="ECO:0000256" key="5">
    <source>
        <dbReference type="PROSITE-ProRule" id="PRU00023"/>
    </source>
</evidence>
<feature type="repeat" description="ANK" evidence="5">
    <location>
        <begin position="768"/>
        <end position="797"/>
    </location>
</feature>
<reference evidence="9" key="1">
    <citation type="submission" date="2020-05" db="EMBL/GenBank/DDBJ databases">
        <title>Mycena genomes resolve the evolution of fungal bioluminescence.</title>
        <authorList>
            <person name="Tsai I.J."/>
        </authorList>
    </citation>
    <scope>NUCLEOTIDE SEQUENCE</scope>
    <source>
        <strain evidence="9">CCC161011</strain>
    </source>
</reference>
<feature type="repeat" description="ANK" evidence="5">
    <location>
        <begin position="635"/>
        <end position="664"/>
    </location>
</feature>
<dbReference type="OrthoDB" id="448455at2759"/>
<dbReference type="PANTHER" id="PTHR10039:SF15">
    <property type="entry name" value="NACHT DOMAIN-CONTAINING PROTEIN"/>
    <property type="match status" value="1"/>
</dbReference>
<dbReference type="PROSITE" id="PS50178">
    <property type="entry name" value="ZF_FYVE"/>
    <property type="match status" value="1"/>
</dbReference>
<dbReference type="Pfam" id="PF24883">
    <property type="entry name" value="NPHP3_N"/>
    <property type="match status" value="1"/>
</dbReference>
<comment type="caution">
    <text evidence="9">The sequence shown here is derived from an EMBL/GenBank/DDBJ whole genome shotgun (WGS) entry which is preliminary data.</text>
</comment>
<dbReference type="PROSITE" id="PS50088">
    <property type="entry name" value="ANK_REPEAT"/>
    <property type="match status" value="4"/>
</dbReference>
<dbReference type="InterPro" id="IPR036770">
    <property type="entry name" value="Ankyrin_rpt-contain_sf"/>
</dbReference>
<feature type="region of interest" description="Disordered" evidence="7">
    <location>
        <begin position="18"/>
        <end position="39"/>
    </location>
</feature>
<sequence>MPSESANNYYISHVFGGTGGPGGRGGQEGGDGGAGHGPSFQAETIVIQSDPEERQKIIEWASPLNFFPRQADIFSTRQPGTGEWFLQNDLFQKWRAGEIGALWCRGIPGAGKTVLASIVVDDLRRNMLSKTTGVAVLYLDHKAAAETHSATNLLAAVWQQLVLTKPVVSRVRELYEKHHTQGTRPSLEESYSMLHSGIQEFSCVFIVVDALDEYPEEARDPLLRHLCTLGPAVRLMFTSRPHINIDHTISNIETVDIRATENDIRKYVEAQINRSPRLSRHIHNSPSLQESIEEKIVKRSDGMFLLAKLHVGSLTSKHNIAAVRDALANLSSHLDNAYDDIITRINQQSEDDKRLAWRTLSWVVHAKRPLQPSRLKAALAVEVGAIDLNPERQTDMDIILSVCAGLVVIDQEDDKVRLIHYTTQIYFHSAHVQTSMFPHAQSEITLTCFTYMSLTFKAFPSLLRYEALLFTKNPFLHYTVEYCLVHAQGDPETDIPDSILSFLANCSIWWRLWNWKHGGRKSAPDKFQIAQAFQLDIISRHIIDEEDASGVLLQETVARGDTGGVQVLVQNGVDLKKNGDALLEAVIVNHEEIVRILLAHEGGNNSKCRTGAAQKCHGESVEPDGEATRLAYLCTALYLASYSGNHTIANLLVMHGADVNADSEEHGTALGAAVWMGHHRVVKLLIEHGADVNAKTGHTSLLQRALRNGKGIMARVLIQHSANLDAEDDTGEFGSLLQMACWRGQDAVTRLLTEHGSNVNAENGCHGSALHIAAEKGIEPIIQLLLQHGAEINAEGGEFGNPLQAALWQGHEGAARLLLQHGANVNAETGRHGTVLQAALWHKQEVVARLLVELGADVNAEAGRYGGALWIAVQNRLEGTVRLLLEHGADVNAGARDFCSLVRSTCSSLASTSSAPLALRTDLTTLRPNEHLAVSLPKQLWKLDSSASTCDDFYCRMPFHVLERRHHCRKCGGVFCQACSSRSTPLLATSNFALLPLPRNRPLIAFESPASPIVSARVCDECFDQIHGLRSPNISKTWQLRSST</sequence>
<evidence type="ECO:0000259" key="8">
    <source>
        <dbReference type="PROSITE" id="PS50178"/>
    </source>
</evidence>
<feature type="repeat" description="ANK" evidence="5">
    <location>
        <begin position="665"/>
        <end position="697"/>
    </location>
</feature>
<accession>A0A8H6XSM5</accession>
<dbReference type="InterPro" id="IPR027417">
    <property type="entry name" value="P-loop_NTPase"/>
</dbReference>
<dbReference type="SMART" id="SM00064">
    <property type="entry name" value="FYVE"/>
    <property type="match status" value="1"/>
</dbReference>
<dbReference type="EMBL" id="JACAZI010000013">
    <property type="protein sequence ID" value="KAF7346004.1"/>
    <property type="molecule type" value="Genomic_DNA"/>
</dbReference>
<protein>
    <submittedName>
        <fullName evidence="9">ANK-REP-REGION domain-containing protein</fullName>
    </submittedName>
</protein>
<dbReference type="InterPro" id="IPR011011">
    <property type="entry name" value="Znf_FYVE_PHD"/>
</dbReference>
<dbReference type="Gene3D" id="3.30.40.10">
    <property type="entry name" value="Zinc/RING finger domain, C3HC4 (zinc finger)"/>
    <property type="match status" value="1"/>
</dbReference>
<gene>
    <name evidence="9" type="ORF">MVEN_01623100</name>
</gene>
<keyword evidence="1" id="KW-0479">Metal-binding</keyword>
<dbReference type="InterPro" id="IPR002110">
    <property type="entry name" value="Ankyrin_rpt"/>
</dbReference>
<name>A0A8H6XSM5_9AGAR</name>
<dbReference type="PROSITE" id="PS50297">
    <property type="entry name" value="ANK_REP_REGION"/>
    <property type="match status" value="4"/>
</dbReference>
<evidence type="ECO:0000256" key="6">
    <source>
        <dbReference type="PROSITE-ProRule" id="PRU00091"/>
    </source>
</evidence>
<evidence type="ECO:0000256" key="1">
    <source>
        <dbReference type="ARBA" id="ARBA00022723"/>
    </source>
</evidence>
<dbReference type="InterPro" id="IPR056884">
    <property type="entry name" value="NPHP3-like_N"/>
</dbReference>
<evidence type="ECO:0000256" key="3">
    <source>
        <dbReference type="ARBA" id="ARBA00022771"/>
    </source>
</evidence>
<dbReference type="Gene3D" id="3.40.50.300">
    <property type="entry name" value="P-loop containing nucleotide triphosphate hydrolases"/>
    <property type="match status" value="1"/>
</dbReference>
<dbReference type="Pfam" id="PF01363">
    <property type="entry name" value="FYVE"/>
    <property type="match status" value="1"/>
</dbReference>
<dbReference type="GO" id="GO:0008270">
    <property type="term" value="F:zinc ion binding"/>
    <property type="evidence" value="ECO:0007669"/>
    <property type="project" value="UniProtKB-KW"/>
</dbReference>
<dbReference type="InterPro" id="IPR000306">
    <property type="entry name" value="Znf_FYVE"/>
</dbReference>
<evidence type="ECO:0000256" key="2">
    <source>
        <dbReference type="ARBA" id="ARBA00022737"/>
    </source>
</evidence>
<keyword evidence="4" id="KW-0862">Zinc</keyword>
<dbReference type="SUPFAM" id="SSF48403">
    <property type="entry name" value="Ankyrin repeat"/>
    <property type="match status" value="1"/>
</dbReference>
<keyword evidence="10" id="KW-1185">Reference proteome</keyword>
<evidence type="ECO:0000313" key="9">
    <source>
        <dbReference type="EMBL" id="KAF7346004.1"/>
    </source>
</evidence>
<feature type="domain" description="FYVE-type" evidence="8">
    <location>
        <begin position="955"/>
        <end position="1027"/>
    </location>
</feature>
<dbReference type="PANTHER" id="PTHR10039">
    <property type="entry name" value="AMELOGENIN"/>
    <property type="match status" value="1"/>
</dbReference>
<dbReference type="SUPFAM" id="SSF52540">
    <property type="entry name" value="P-loop containing nucleoside triphosphate hydrolases"/>
    <property type="match status" value="1"/>
</dbReference>
<dbReference type="InterPro" id="IPR013083">
    <property type="entry name" value="Znf_RING/FYVE/PHD"/>
</dbReference>
<dbReference type="Pfam" id="PF00023">
    <property type="entry name" value="Ank"/>
    <property type="match status" value="1"/>
</dbReference>
<keyword evidence="2" id="KW-0677">Repeat</keyword>
<feature type="compositionally biased region" description="Gly residues" evidence="7">
    <location>
        <begin position="18"/>
        <end position="36"/>
    </location>
</feature>
<feature type="repeat" description="ANK" evidence="5">
    <location>
        <begin position="798"/>
        <end position="830"/>
    </location>
</feature>
<organism evidence="9 10">
    <name type="scientific">Mycena venus</name>
    <dbReference type="NCBI Taxonomy" id="2733690"/>
    <lineage>
        <taxon>Eukaryota</taxon>
        <taxon>Fungi</taxon>
        <taxon>Dikarya</taxon>
        <taxon>Basidiomycota</taxon>
        <taxon>Agaricomycotina</taxon>
        <taxon>Agaricomycetes</taxon>
        <taxon>Agaricomycetidae</taxon>
        <taxon>Agaricales</taxon>
        <taxon>Marasmiineae</taxon>
        <taxon>Mycenaceae</taxon>
        <taxon>Mycena</taxon>
    </lineage>
</organism>
<keyword evidence="5" id="KW-0040">ANK repeat</keyword>
<evidence type="ECO:0000313" key="10">
    <source>
        <dbReference type="Proteomes" id="UP000620124"/>
    </source>
</evidence>
<dbReference type="InterPro" id="IPR054471">
    <property type="entry name" value="GPIID_WHD"/>
</dbReference>
<dbReference type="AlphaFoldDB" id="A0A8H6XSM5"/>
<dbReference type="Pfam" id="PF12796">
    <property type="entry name" value="Ank_2"/>
    <property type="match status" value="2"/>
</dbReference>
<evidence type="ECO:0000256" key="4">
    <source>
        <dbReference type="ARBA" id="ARBA00022833"/>
    </source>
</evidence>
<dbReference type="Pfam" id="PF22939">
    <property type="entry name" value="WHD_GPIID"/>
    <property type="match status" value="1"/>
</dbReference>
<evidence type="ECO:0000256" key="7">
    <source>
        <dbReference type="SAM" id="MobiDB-lite"/>
    </source>
</evidence>
<dbReference type="Proteomes" id="UP000620124">
    <property type="component" value="Unassembled WGS sequence"/>
</dbReference>
<keyword evidence="3 6" id="KW-0863">Zinc-finger</keyword>
<dbReference type="InterPro" id="IPR017455">
    <property type="entry name" value="Znf_FYVE-rel"/>
</dbReference>
<dbReference type="SUPFAM" id="SSF57903">
    <property type="entry name" value="FYVE/PHD zinc finger"/>
    <property type="match status" value="1"/>
</dbReference>
<proteinExistence type="predicted"/>
<dbReference type="Gene3D" id="1.25.40.20">
    <property type="entry name" value="Ankyrin repeat-containing domain"/>
    <property type="match status" value="2"/>
</dbReference>